<organism evidence="7 8">
    <name type="scientific">Thalassococcus profundi</name>
    <dbReference type="NCBI Taxonomy" id="2282382"/>
    <lineage>
        <taxon>Bacteria</taxon>
        <taxon>Pseudomonadati</taxon>
        <taxon>Pseudomonadota</taxon>
        <taxon>Alphaproteobacteria</taxon>
        <taxon>Rhodobacterales</taxon>
        <taxon>Roseobacteraceae</taxon>
        <taxon>Thalassococcus</taxon>
    </lineage>
</organism>
<keyword evidence="8" id="KW-1185">Reference proteome</keyword>
<dbReference type="Proteomes" id="UP000253977">
    <property type="component" value="Unassembled WGS sequence"/>
</dbReference>
<evidence type="ECO:0000256" key="5">
    <source>
        <dbReference type="SAM" id="Phobius"/>
    </source>
</evidence>
<evidence type="ECO:0000259" key="6">
    <source>
        <dbReference type="Pfam" id="PF06271"/>
    </source>
</evidence>
<sequence length="147" mass="16239">MHAYVSHLPDPAHQPEFYASVPTKRALAWVVDMLVTVVLLLPALVMTAFIGLFFLPFLYMTVGFIYRVVTIASGSATWGMRLMSIELRDAQGARFDFGQAFLHTAGYTFSLVMAPLQLVSALFMCATDRGQGLTDLVMGSVMINRRA</sequence>
<evidence type="ECO:0000313" key="8">
    <source>
        <dbReference type="Proteomes" id="UP000253977"/>
    </source>
</evidence>
<dbReference type="AlphaFoldDB" id="A0A369TMM0"/>
<comment type="caution">
    <text evidence="7">The sequence shown here is derived from an EMBL/GenBank/DDBJ whole genome shotgun (WGS) entry which is preliminary data.</text>
</comment>
<keyword evidence="2 5" id="KW-0812">Transmembrane</keyword>
<dbReference type="InterPro" id="IPR010432">
    <property type="entry name" value="RDD"/>
</dbReference>
<accession>A0A369TMM0</accession>
<feature type="transmembrane region" description="Helical" evidence="5">
    <location>
        <begin position="26"/>
        <end position="50"/>
    </location>
</feature>
<proteinExistence type="predicted"/>
<keyword evidence="3 5" id="KW-1133">Transmembrane helix</keyword>
<evidence type="ECO:0000256" key="1">
    <source>
        <dbReference type="ARBA" id="ARBA00004141"/>
    </source>
</evidence>
<dbReference type="GO" id="GO:0016020">
    <property type="term" value="C:membrane"/>
    <property type="evidence" value="ECO:0007669"/>
    <property type="project" value="UniProtKB-SubCell"/>
</dbReference>
<name>A0A369TMM0_9RHOB</name>
<evidence type="ECO:0000256" key="4">
    <source>
        <dbReference type="ARBA" id="ARBA00023136"/>
    </source>
</evidence>
<protein>
    <submittedName>
        <fullName evidence="7">RDD family protein</fullName>
    </submittedName>
</protein>
<dbReference type="Pfam" id="PF06271">
    <property type="entry name" value="RDD"/>
    <property type="match status" value="1"/>
</dbReference>
<dbReference type="RefSeq" id="WP_114510591.1">
    <property type="nucleotide sequence ID" value="NZ_QPMK01000005.1"/>
</dbReference>
<comment type="subcellular location">
    <subcellularLocation>
        <location evidence="1">Membrane</location>
        <topology evidence="1">Multi-pass membrane protein</topology>
    </subcellularLocation>
</comment>
<feature type="transmembrane region" description="Helical" evidence="5">
    <location>
        <begin position="57"/>
        <end position="80"/>
    </location>
</feature>
<feature type="domain" description="RDD" evidence="6">
    <location>
        <begin position="22"/>
        <end position="138"/>
    </location>
</feature>
<dbReference type="EMBL" id="QPMK01000005">
    <property type="protein sequence ID" value="RDD66541.1"/>
    <property type="molecule type" value="Genomic_DNA"/>
</dbReference>
<gene>
    <name evidence="7" type="ORF">DU478_08830</name>
</gene>
<dbReference type="OrthoDB" id="7270324at2"/>
<reference evidence="7 8" key="1">
    <citation type="submission" date="2018-07" db="EMBL/GenBank/DDBJ databases">
        <title>Thalassococcus profundi sp. nov., a marine bacterium isolated from deep seawater of Okinawa Trough.</title>
        <authorList>
            <person name="Yu M."/>
        </authorList>
    </citation>
    <scope>NUCLEOTIDE SEQUENCE [LARGE SCALE GENOMIC DNA]</scope>
    <source>
        <strain evidence="7 8">WRAS1</strain>
    </source>
</reference>
<evidence type="ECO:0000256" key="3">
    <source>
        <dbReference type="ARBA" id="ARBA00022989"/>
    </source>
</evidence>
<evidence type="ECO:0000313" key="7">
    <source>
        <dbReference type="EMBL" id="RDD66541.1"/>
    </source>
</evidence>
<feature type="transmembrane region" description="Helical" evidence="5">
    <location>
        <begin position="100"/>
        <end position="123"/>
    </location>
</feature>
<evidence type="ECO:0000256" key="2">
    <source>
        <dbReference type="ARBA" id="ARBA00022692"/>
    </source>
</evidence>
<keyword evidence="4 5" id="KW-0472">Membrane</keyword>